<dbReference type="RefSeq" id="WP_256197304.1">
    <property type="nucleotide sequence ID" value="NZ_JANGCH010000002.1"/>
</dbReference>
<dbReference type="Proteomes" id="UP001524435">
    <property type="component" value="Unassembled WGS sequence"/>
</dbReference>
<keyword evidence="3" id="KW-0472">Membrane</keyword>
<proteinExistence type="predicted"/>
<feature type="coiled-coil region" evidence="1">
    <location>
        <begin position="212"/>
        <end position="246"/>
    </location>
</feature>
<feature type="transmembrane region" description="Helical" evidence="3">
    <location>
        <begin position="249"/>
        <end position="270"/>
    </location>
</feature>
<keyword evidence="1" id="KW-0175">Coiled coil</keyword>
<organism evidence="4 5">
    <name type="scientific">Massilicoli timonensis</name>
    <dbReference type="NCBI Taxonomy" id="2015901"/>
    <lineage>
        <taxon>Bacteria</taxon>
        <taxon>Bacillati</taxon>
        <taxon>Bacillota</taxon>
        <taxon>Erysipelotrichia</taxon>
        <taxon>Erysipelotrichales</taxon>
        <taxon>Erysipelotrichaceae</taxon>
        <taxon>Massilicoli</taxon>
    </lineage>
</organism>
<reference evidence="4 5" key="1">
    <citation type="submission" date="2022-06" db="EMBL/GenBank/DDBJ databases">
        <title>Isolation of gut microbiota from human fecal samples.</title>
        <authorList>
            <person name="Pamer E.G."/>
            <person name="Barat B."/>
            <person name="Waligurski E."/>
            <person name="Medina S."/>
            <person name="Paddock L."/>
            <person name="Mostad J."/>
        </authorList>
    </citation>
    <scope>NUCLEOTIDE SEQUENCE [LARGE SCALE GENOMIC DNA]</scope>
    <source>
        <strain evidence="4 5">DFI.6.1</strain>
    </source>
</reference>
<evidence type="ECO:0000256" key="1">
    <source>
        <dbReference type="SAM" id="Coils"/>
    </source>
</evidence>
<keyword evidence="5" id="KW-1185">Reference proteome</keyword>
<keyword evidence="3" id="KW-1133">Transmembrane helix</keyword>
<gene>
    <name evidence="4" type="ORF">NE663_01380</name>
</gene>
<evidence type="ECO:0000256" key="3">
    <source>
        <dbReference type="SAM" id="Phobius"/>
    </source>
</evidence>
<feature type="region of interest" description="Disordered" evidence="2">
    <location>
        <begin position="19"/>
        <end position="38"/>
    </location>
</feature>
<name>A0ABT1SI74_9FIRM</name>
<dbReference type="EMBL" id="JANGCH010000002">
    <property type="protein sequence ID" value="MCQ5120909.1"/>
    <property type="molecule type" value="Genomic_DNA"/>
</dbReference>
<keyword evidence="3" id="KW-0812">Transmembrane</keyword>
<protein>
    <submittedName>
        <fullName evidence="4">Uncharacterized protein</fullName>
    </submittedName>
</protein>
<comment type="caution">
    <text evidence="4">The sequence shown here is derived from an EMBL/GenBank/DDBJ whole genome shotgun (WGS) entry which is preliminary data.</text>
</comment>
<sequence>MEKLSRVKKYEDLRKQIEENAETEMDLEKETSMETLHTIEPAHYKKVKIEDTLPKREQMEQFEEHTDTFQFKNEFLDEFINEVREYNLKKGNRLEDDTQMDILSQLKGSAPKRSQYISPLESEELTFGLEDTTASLSKEEIAKQVQELLQDETPLEEESMSGHKQEEKTAYEVKAVPMEEAFAKEESSQEKSEATMDLGSVLPQETMASDDVSKLVEQTQKMKLQLDSYEEELTDLNDGLDRTHRMLNIILCLLIVCLIAAIGFVVYYILQSGGVINAL</sequence>
<accession>A0ABT1SI74</accession>
<evidence type="ECO:0000313" key="5">
    <source>
        <dbReference type="Proteomes" id="UP001524435"/>
    </source>
</evidence>
<evidence type="ECO:0000313" key="4">
    <source>
        <dbReference type="EMBL" id="MCQ5120909.1"/>
    </source>
</evidence>
<evidence type="ECO:0000256" key="2">
    <source>
        <dbReference type="SAM" id="MobiDB-lite"/>
    </source>
</evidence>